<dbReference type="EMBL" id="CP108189">
    <property type="protein sequence ID" value="WTR75859.1"/>
    <property type="molecule type" value="Genomic_DNA"/>
</dbReference>
<organism evidence="2 3">
    <name type="scientific">Streptomyces zaomyceticus</name>
    <dbReference type="NCBI Taxonomy" id="68286"/>
    <lineage>
        <taxon>Bacteria</taxon>
        <taxon>Bacillati</taxon>
        <taxon>Actinomycetota</taxon>
        <taxon>Actinomycetes</taxon>
        <taxon>Kitasatosporales</taxon>
        <taxon>Streptomycetaceae</taxon>
        <taxon>Streptomyces</taxon>
    </lineage>
</organism>
<evidence type="ECO:0000313" key="2">
    <source>
        <dbReference type="EMBL" id="WTR75859.1"/>
    </source>
</evidence>
<evidence type="ECO:0000313" key="3">
    <source>
        <dbReference type="Proteomes" id="UP001622594"/>
    </source>
</evidence>
<reference evidence="2 3" key="1">
    <citation type="submission" date="2022-10" db="EMBL/GenBank/DDBJ databases">
        <title>The complete genomes of actinobacterial strains from the NBC collection.</title>
        <authorList>
            <person name="Joergensen T.S."/>
            <person name="Alvarez Arevalo M."/>
            <person name="Sterndorff E.B."/>
            <person name="Faurdal D."/>
            <person name="Vuksanovic O."/>
            <person name="Mourched A.-S."/>
            <person name="Charusanti P."/>
            <person name="Shaw S."/>
            <person name="Blin K."/>
            <person name="Weber T."/>
        </authorList>
    </citation>
    <scope>NUCLEOTIDE SEQUENCE [LARGE SCALE GENOMIC DNA]</scope>
    <source>
        <strain evidence="2 3">NBC_00123</strain>
        <plasmid evidence="2 3">unnamed1</plasmid>
    </source>
</reference>
<sequence>MFDQQGFDRDPEQIRQRYFNRGMRTQTAGPVLELEGSPEVRDAAESALQPSRRVPHLSGDHGNCPEAQEATQHMWETIDEFARVTRTRLAL</sequence>
<dbReference type="Proteomes" id="UP001622594">
    <property type="component" value="Plasmid unnamed1"/>
</dbReference>
<gene>
    <name evidence="2" type="ORF">OG814_42135</name>
</gene>
<proteinExistence type="predicted"/>
<protein>
    <submittedName>
        <fullName evidence="2">Uncharacterized protein</fullName>
    </submittedName>
</protein>
<geneLocation type="plasmid" evidence="2 3">
    <name>unnamed1</name>
</geneLocation>
<dbReference type="RefSeq" id="WP_331717826.1">
    <property type="nucleotide sequence ID" value="NZ_CP108189.1"/>
</dbReference>
<keyword evidence="3" id="KW-1185">Reference proteome</keyword>
<evidence type="ECO:0000256" key="1">
    <source>
        <dbReference type="SAM" id="MobiDB-lite"/>
    </source>
</evidence>
<accession>A0ABZ1LRS0</accession>
<feature type="region of interest" description="Disordered" evidence="1">
    <location>
        <begin position="36"/>
        <end position="65"/>
    </location>
</feature>
<name>A0ABZ1LRS0_9ACTN</name>
<keyword evidence="2" id="KW-0614">Plasmid</keyword>